<dbReference type="Proteomes" id="UP001215280">
    <property type="component" value="Unassembled WGS sequence"/>
</dbReference>
<dbReference type="Pfam" id="PF00627">
    <property type="entry name" value="UBA"/>
    <property type="match status" value="2"/>
</dbReference>
<dbReference type="AlphaFoldDB" id="A0AAD7IP13"/>
<dbReference type="InterPro" id="IPR015940">
    <property type="entry name" value="UBA"/>
</dbReference>
<dbReference type="InterPro" id="IPR004806">
    <property type="entry name" value="Rad23"/>
</dbReference>
<feature type="region of interest" description="Disordered" evidence="6">
    <location>
        <begin position="64"/>
        <end position="98"/>
    </location>
</feature>
<evidence type="ECO:0000259" key="7">
    <source>
        <dbReference type="PROSITE" id="PS50030"/>
    </source>
</evidence>
<organism evidence="9 10">
    <name type="scientific">Mycena maculata</name>
    <dbReference type="NCBI Taxonomy" id="230809"/>
    <lineage>
        <taxon>Eukaryota</taxon>
        <taxon>Fungi</taxon>
        <taxon>Dikarya</taxon>
        <taxon>Basidiomycota</taxon>
        <taxon>Agaricomycotina</taxon>
        <taxon>Agaricomycetes</taxon>
        <taxon>Agaricomycetidae</taxon>
        <taxon>Agaricales</taxon>
        <taxon>Marasmiineae</taxon>
        <taxon>Mycenaceae</taxon>
        <taxon>Mycena</taxon>
    </lineage>
</organism>
<dbReference type="CDD" id="cd01805">
    <property type="entry name" value="Ubl_Rad23"/>
    <property type="match status" value="1"/>
</dbReference>
<dbReference type="CDD" id="cd14280">
    <property type="entry name" value="UBA1_Rad23_like"/>
    <property type="match status" value="1"/>
</dbReference>
<dbReference type="InterPro" id="IPR036353">
    <property type="entry name" value="XPC-bd_sf"/>
</dbReference>
<dbReference type="SUPFAM" id="SSF54236">
    <property type="entry name" value="Ubiquitin-like"/>
    <property type="match status" value="1"/>
</dbReference>
<evidence type="ECO:0000256" key="2">
    <source>
        <dbReference type="ARBA" id="ARBA00022763"/>
    </source>
</evidence>
<dbReference type="PROSITE" id="PS50053">
    <property type="entry name" value="UBIQUITIN_2"/>
    <property type="match status" value="1"/>
</dbReference>
<evidence type="ECO:0000256" key="1">
    <source>
        <dbReference type="ARBA" id="ARBA00022737"/>
    </source>
</evidence>
<dbReference type="FunFam" id="1.10.8.10:FF:000003">
    <property type="entry name" value="UV excision repair protein RAD23 homolog"/>
    <property type="match status" value="1"/>
</dbReference>
<gene>
    <name evidence="9" type="ORF">DFH07DRAFT_747788</name>
</gene>
<dbReference type="Pfam" id="PF00240">
    <property type="entry name" value="ubiquitin"/>
    <property type="match status" value="1"/>
</dbReference>
<dbReference type="PRINTS" id="PR01839">
    <property type="entry name" value="RAD23PROTEIN"/>
</dbReference>
<dbReference type="InterPro" id="IPR015360">
    <property type="entry name" value="XPC-bd"/>
</dbReference>
<dbReference type="SMART" id="SM00165">
    <property type="entry name" value="UBA"/>
    <property type="match status" value="2"/>
</dbReference>
<dbReference type="FunFam" id="1.10.8.10:FF:000002">
    <property type="entry name" value="UV excision repair protein RAD23 homolog"/>
    <property type="match status" value="1"/>
</dbReference>
<dbReference type="Gene3D" id="1.10.10.540">
    <property type="entry name" value="XPC-binding domain"/>
    <property type="match status" value="1"/>
</dbReference>
<dbReference type="InterPro" id="IPR009060">
    <property type="entry name" value="UBA-like_sf"/>
</dbReference>
<dbReference type="GO" id="GO:0005829">
    <property type="term" value="C:cytosol"/>
    <property type="evidence" value="ECO:0007669"/>
    <property type="project" value="TreeGrafter"/>
</dbReference>
<feature type="compositionally biased region" description="Polar residues" evidence="6">
    <location>
        <begin position="215"/>
        <end position="224"/>
    </location>
</feature>
<proteinExistence type="inferred from homology"/>
<keyword evidence="4 5" id="KW-0539">Nucleus</keyword>
<dbReference type="InterPro" id="IPR029071">
    <property type="entry name" value="Ubiquitin-like_domsf"/>
</dbReference>
<evidence type="ECO:0000256" key="4">
    <source>
        <dbReference type="ARBA" id="ARBA00023242"/>
    </source>
</evidence>
<dbReference type="PANTHER" id="PTHR10621">
    <property type="entry name" value="UV EXCISION REPAIR PROTEIN RAD23"/>
    <property type="match status" value="1"/>
</dbReference>
<protein>
    <recommendedName>
        <fullName evidence="5">UV excision repair protein RAD23</fullName>
    </recommendedName>
</protein>
<dbReference type="GO" id="GO:0006289">
    <property type="term" value="P:nucleotide-excision repair"/>
    <property type="evidence" value="ECO:0007669"/>
    <property type="project" value="UniProtKB-UniRule"/>
</dbReference>
<reference evidence="9" key="1">
    <citation type="submission" date="2023-03" db="EMBL/GenBank/DDBJ databases">
        <title>Massive genome expansion in bonnet fungi (Mycena s.s.) driven by repeated elements and novel gene families across ecological guilds.</title>
        <authorList>
            <consortium name="Lawrence Berkeley National Laboratory"/>
            <person name="Harder C.B."/>
            <person name="Miyauchi S."/>
            <person name="Viragh M."/>
            <person name="Kuo A."/>
            <person name="Thoen E."/>
            <person name="Andreopoulos B."/>
            <person name="Lu D."/>
            <person name="Skrede I."/>
            <person name="Drula E."/>
            <person name="Henrissat B."/>
            <person name="Morin E."/>
            <person name="Kohler A."/>
            <person name="Barry K."/>
            <person name="LaButti K."/>
            <person name="Morin E."/>
            <person name="Salamov A."/>
            <person name="Lipzen A."/>
            <person name="Mereny Z."/>
            <person name="Hegedus B."/>
            <person name="Baldrian P."/>
            <person name="Stursova M."/>
            <person name="Weitz H."/>
            <person name="Taylor A."/>
            <person name="Grigoriev I.V."/>
            <person name="Nagy L.G."/>
            <person name="Martin F."/>
            <person name="Kauserud H."/>
        </authorList>
    </citation>
    <scope>NUCLEOTIDE SEQUENCE</scope>
    <source>
        <strain evidence="9">CBHHK188m</strain>
    </source>
</reference>
<dbReference type="Gene3D" id="1.10.8.10">
    <property type="entry name" value="DNA helicase RuvA subunit, C-terminal domain"/>
    <property type="match status" value="2"/>
</dbReference>
<feature type="domain" description="Ubiquitin-like" evidence="8">
    <location>
        <begin position="1"/>
        <end position="58"/>
    </location>
</feature>
<keyword evidence="2 5" id="KW-0227">DNA damage</keyword>
<dbReference type="Pfam" id="PF09280">
    <property type="entry name" value="XPC-binding"/>
    <property type="match status" value="1"/>
</dbReference>
<dbReference type="GO" id="GO:0043130">
    <property type="term" value="F:ubiquitin binding"/>
    <property type="evidence" value="ECO:0007669"/>
    <property type="project" value="UniProtKB-UniRule"/>
</dbReference>
<comment type="subcellular location">
    <subcellularLocation>
        <location evidence="5">Nucleus</location>
    </subcellularLocation>
    <subcellularLocation>
        <location evidence="5">Cytoplasm</location>
    </subcellularLocation>
</comment>
<feature type="domain" description="UBA" evidence="7">
    <location>
        <begin position="144"/>
        <end position="184"/>
    </location>
</feature>
<name>A0AAD7IP13_9AGAR</name>
<dbReference type="SUPFAM" id="SSF101238">
    <property type="entry name" value="XPC-binding domain"/>
    <property type="match status" value="1"/>
</dbReference>
<dbReference type="PROSITE" id="PS50030">
    <property type="entry name" value="UBA"/>
    <property type="match status" value="2"/>
</dbReference>
<comment type="caution">
    <text evidence="9">The sequence shown here is derived from an EMBL/GenBank/DDBJ whole genome shotgun (WGS) entry which is preliminary data.</text>
</comment>
<dbReference type="PANTHER" id="PTHR10621:SF0">
    <property type="entry name" value="UV EXCISION REPAIR PROTEIN RAD23"/>
    <property type="match status" value="1"/>
</dbReference>
<dbReference type="Gene3D" id="3.10.20.90">
    <property type="entry name" value="Phosphatidylinositol 3-kinase Catalytic Subunit, Chain A, domain 1"/>
    <property type="match status" value="1"/>
</dbReference>
<dbReference type="SUPFAM" id="SSF46934">
    <property type="entry name" value="UBA-like"/>
    <property type="match status" value="2"/>
</dbReference>
<evidence type="ECO:0000256" key="3">
    <source>
        <dbReference type="ARBA" id="ARBA00023204"/>
    </source>
</evidence>
<comment type="similarity">
    <text evidence="5">Belongs to the RAD23 family.</text>
</comment>
<feature type="non-terminal residue" evidence="9">
    <location>
        <position position="1"/>
    </location>
</feature>
<dbReference type="GO" id="GO:0070628">
    <property type="term" value="F:proteasome binding"/>
    <property type="evidence" value="ECO:0007669"/>
    <property type="project" value="TreeGrafter"/>
</dbReference>
<keyword evidence="1" id="KW-0677">Repeat</keyword>
<keyword evidence="3 5" id="KW-0234">DNA repair</keyword>
<dbReference type="GO" id="GO:0043161">
    <property type="term" value="P:proteasome-mediated ubiquitin-dependent protein catabolic process"/>
    <property type="evidence" value="ECO:0007669"/>
    <property type="project" value="UniProtKB-UniRule"/>
</dbReference>
<dbReference type="CDD" id="cd14281">
    <property type="entry name" value="UBA2_Rad23_like"/>
    <property type="match status" value="1"/>
</dbReference>
<sequence length="350" mass="36509">QIDAEPTDFIGAIKSKIEQSQGVTPSSQKIIFSGKVLADDKTLESYGFREEKDYLVLMVAKPTPTPTSSASNPAAPAPTAASLSGLSPPASGSDAHSSSSAAATFIPTAEATPAAAMLVSFDTSSAPAPPIHAFGDPSFFPIGEVLQSTISNMVNMGFEPDQVRRALRASYNNPDRAVEYLMTGIPAHLEAEAAVAVQVSPAPAPAALASAAAPGSNQPENLFQQQGAGTGPGAPLTGSSLDPQFQQFRQHLMQNPEPFLRFLAVENPELAEAFTANPEVLVQLLAAVGDSEGDGDPLPGAQVINVPGEDRVAIERLEALGFPRPAVIEAYLACDKNEELAANYLLENSF</sequence>
<evidence type="ECO:0000313" key="9">
    <source>
        <dbReference type="EMBL" id="KAJ7747460.1"/>
    </source>
</evidence>
<feature type="region of interest" description="Disordered" evidence="6">
    <location>
        <begin position="209"/>
        <end position="237"/>
    </location>
</feature>
<dbReference type="GO" id="GO:0031593">
    <property type="term" value="F:polyubiquitin modification-dependent protein binding"/>
    <property type="evidence" value="ECO:0007669"/>
    <property type="project" value="UniProtKB-UniRule"/>
</dbReference>
<comment type="function">
    <text evidence="5">Multiubiquitin chain receptor involved in modulation of proteasomal degradation. Involved in nucleotide excision repair.</text>
</comment>
<evidence type="ECO:0000256" key="5">
    <source>
        <dbReference type="RuleBase" id="RU367049"/>
    </source>
</evidence>
<dbReference type="GO" id="GO:0005654">
    <property type="term" value="C:nucleoplasm"/>
    <property type="evidence" value="ECO:0007669"/>
    <property type="project" value="TreeGrafter"/>
</dbReference>
<dbReference type="InterPro" id="IPR000626">
    <property type="entry name" value="Ubiquitin-like_dom"/>
</dbReference>
<dbReference type="NCBIfam" id="TIGR00601">
    <property type="entry name" value="rad23"/>
    <property type="match status" value="1"/>
</dbReference>
<keyword evidence="5" id="KW-0963">Cytoplasm</keyword>
<dbReference type="GO" id="GO:0003684">
    <property type="term" value="F:damaged DNA binding"/>
    <property type="evidence" value="ECO:0007669"/>
    <property type="project" value="UniProtKB-UniRule"/>
</dbReference>
<feature type="domain" description="UBA" evidence="7">
    <location>
        <begin position="307"/>
        <end position="348"/>
    </location>
</feature>
<keyword evidence="10" id="KW-1185">Reference proteome</keyword>
<accession>A0AAD7IP13</accession>
<evidence type="ECO:0000259" key="8">
    <source>
        <dbReference type="PROSITE" id="PS50053"/>
    </source>
</evidence>
<dbReference type="EMBL" id="JARJLG010000094">
    <property type="protein sequence ID" value="KAJ7747460.1"/>
    <property type="molecule type" value="Genomic_DNA"/>
</dbReference>
<evidence type="ECO:0000256" key="6">
    <source>
        <dbReference type="SAM" id="MobiDB-lite"/>
    </source>
</evidence>
<evidence type="ECO:0000313" key="10">
    <source>
        <dbReference type="Proteomes" id="UP001215280"/>
    </source>
</evidence>